<dbReference type="AlphaFoldDB" id="A0A7G5BUQ4"/>
<name>A0A7G5BUQ4_9BACL</name>
<dbReference type="InterPro" id="IPR041617">
    <property type="entry name" value="TPR_MalT"/>
</dbReference>
<dbReference type="GO" id="GO:0003677">
    <property type="term" value="F:DNA binding"/>
    <property type="evidence" value="ECO:0007669"/>
    <property type="project" value="UniProtKB-KW"/>
</dbReference>
<keyword evidence="6" id="KW-1185">Reference proteome</keyword>
<dbReference type="InterPro" id="IPR036388">
    <property type="entry name" value="WH-like_DNA-bd_sf"/>
</dbReference>
<dbReference type="SMART" id="SM00421">
    <property type="entry name" value="HTH_LUXR"/>
    <property type="match status" value="1"/>
</dbReference>
<dbReference type="SUPFAM" id="SSF52540">
    <property type="entry name" value="P-loop containing nucleoside triphosphate hydrolases"/>
    <property type="match status" value="1"/>
</dbReference>
<keyword evidence="1" id="KW-0805">Transcription regulation</keyword>
<protein>
    <submittedName>
        <fullName evidence="5">LuxR family transcriptional regulator</fullName>
    </submittedName>
</protein>
<dbReference type="KEGG" id="cchl:FPL14_05325"/>
<evidence type="ECO:0000313" key="5">
    <source>
        <dbReference type="EMBL" id="QMV40688.1"/>
    </source>
</evidence>
<dbReference type="Gene3D" id="1.10.10.10">
    <property type="entry name" value="Winged helix-like DNA-binding domain superfamily/Winged helix DNA-binding domain"/>
    <property type="match status" value="1"/>
</dbReference>
<dbReference type="CDD" id="cd06170">
    <property type="entry name" value="LuxR_C_like"/>
    <property type="match status" value="1"/>
</dbReference>
<dbReference type="EMBL" id="CP041969">
    <property type="protein sequence ID" value="QMV40688.1"/>
    <property type="molecule type" value="Genomic_DNA"/>
</dbReference>
<gene>
    <name evidence="5" type="ORF">FPL14_05325</name>
</gene>
<keyword evidence="3" id="KW-0804">Transcription</keyword>
<dbReference type="PRINTS" id="PR00038">
    <property type="entry name" value="HTHLUXR"/>
</dbReference>
<reference evidence="5 6" key="1">
    <citation type="submission" date="2019-07" db="EMBL/GenBank/DDBJ databases">
        <authorList>
            <person name="Kim J.K."/>
            <person name="Cheong H.-M."/>
            <person name="Choi Y."/>
            <person name="Hwang K.J."/>
            <person name="Lee S."/>
            <person name="Choi C."/>
        </authorList>
    </citation>
    <scope>NUCLEOTIDE SEQUENCE [LARGE SCALE GENOMIC DNA]</scope>
    <source>
        <strain evidence="5 6">KS 22</strain>
    </source>
</reference>
<dbReference type="Pfam" id="PF17874">
    <property type="entry name" value="TPR_MalT"/>
    <property type="match status" value="1"/>
</dbReference>
<dbReference type="Proteomes" id="UP000515679">
    <property type="component" value="Chromosome"/>
</dbReference>
<dbReference type="SUPFAM" id="SSF46894">
    <property type="entry name" value="C-terminal effector domain of the bipartite response regulators"/>
    <property type="match status" value="1"/>
</dbReference>
<dbReference type="Pfam" id="PF25873">
    <property type="entry name" value="WHD_MalT"/>
    <property type="match status" value="1"/>
</dbReference>
<organism evidence="5 6">
    <name type="scientific">Cohnella cholangitidis</name>
    <dbReference type="NCBI Taxonomy" id="2598458"/>
    <lineage>
        <taxon>Bacteria</taxon>
        <taxon>Bacillati</taxon>
        <taxon>Bacillota</taxon>
        <taxon>Bacilli</taxon>
        <taxon>Bacillales</taxon>
        <taxon>Paenibacillaceae</taxon>
        <taxon>Cohnella</taxon>
    </lineage>
</organism>
<dbReference type="Gene3D" id="1.25.40.10">
    <property type="entry name" value="Tetratricopeptide repeat domain"/>
    <property type="match status" value="1"/>
</dbReference>
<feature type="domain" description="HTH luxR-type" evidence="4">
    <location>
        <begin position="818"/>
        <end position="883"/>
    </location>
</feature>
<dbReference type="PANTHER" id="PTHR44688:SF16">
    <property type="entry name" value="DNA-BINDING TRANSCRIPTIONAL ACTIVATOR DEVR_DOSR"/>
    <property type="match status" value="1"/>
</dbReference>
<dbReference type="PANTHER" id="PTHR44688">
    <property type="entry name" value="DNA-BINDING TRANSCRIPTIONAL ACTIVATOR DEVR_DOSR"/>
    <property type="match status" value="1"/>
</dbReference>
<dbReference type="Pfam" id="PF00196">
    <property type="entry name" value="GerE"/>
    <property type="match status" value="1"/>
</dbReference>
<dbReference type="PROSITE" id="PS50043">
    <property type="entry name" value="HTH_LUXR_2"/>
    <property type="match status" value="1"/>
</dbReference>
<evidence type="ECO:0000256" key="3">
    <source>
        <dbReference type="ARBA" id="ARBA00023163"/>
    </source>
</evidence>
<dbReference type="InterPro" id="IPR000792">
    <property type="entry name" value="Tscrpt_reg_LuxR_C"/>
</dbReference>
<evidence type="ECO:0000256" key="2">
    <source>
        <dbReference type="ARBA" id="ARBA00023125"/>
    </source>
</evidence>
<dbReference type="RefSeq" id="WP_182302045.1">
    <property type="nucleotide sequence ID" value="NZ_CP041969.1"/>
</dbReference>
<dbReference type="Gene3D" id="3.40.50.300">
    <property type="entry name" value="P-loop containing nucleotide triphosphate hydrolases"/>
    <property type="match status" value="1"/>
</dbReference>
<proteinExistence type="predicted"/>
<evidence type="ECO:0000256" key="1">
    <source>
        <dbReference type="ARBA" id="ARBA00023015"/>
    </source>
</evidence>
<keyword evidence="2" id="KW-0238">DNA-binding</keyword>
<dbReference type="InterPro" id="IPR016032">
    <property type="entry name" value="Sig_transdc_resp-reg_C-effctor"/>
</dbReference>
<dbReference type="InterPro" id="IPR019734">
    <property type="entry name" value="TPR_rpt"/>
</dbReference>
<dbReference type="InterPro" id="IPR011990">
    <property type="entry name" value="TPR-like_helical_dom_sf"/>
</dbReference>
<accession>A0A7G5BUQ4</accession>
<dbReference type="PROSITE" id="PS00622">
    <property type="entry name" value="HTH_LUXR_1"/>
    <property type="match status" value="1"/>
</dbReference>
<evidence type="ECO:0000259" key="4">
    <source>
        <dbReference type="PROSITE" id="PS50043"/>
    </source>
</evidence>
<dbReference type="GO" id="GO:0006355">
    <property type="term" value="P:regulation of DNA-templated transcription"/>
    <property type="evidence" value="ECO:0007669"/>
    <property type="project" value="InterPro"/>
</dbReference>
<dbReference type="SUPFAM" id="SSF48452">
    <property type="entry name" value="TPR-like"/>
    <property type="match status" value="1"/>
</dbReference>
<evidence type="ECO:0000313" key="6">
    <source>
        <dbReference type="Proteomes" id="UP000515679"/>
    </source>
</evidence>
<dbReference type="InterPro" id="IPR027417">
    <property type="entry name" value="P-loop_NTPase"/>
</dbReference>
<dbReference type="SMART" id="SM00028">
    <property type="entry name" value="TPR"/>
    <property type="match status" value="3"/>
</dbReference>
<sequence>MITPILSTKLYLPPTRSEVVRRPRLTERLNAGLYRKLTLVSASAGFGKTTMVSEWLNGFERPVAWVSLDEGDNDAARFLTYLFAALQTIGAKIGESVFGMLGSSHSPPIDSILTIVLNEIDVVPQPFVLVLDDYHVIEAKPVDEAVAFLLEHLPKQMHLVIATREDPRIPLARLRSRNQLTELRVADLRFTPSEAAGFLNQTMNLNLSSTDIELLETRTEGWIAGLQLAAISMQGHKDTAGFIQSFTGSHRFVLDYLVEEVLRRQSASVQNFLLRTAILDRLCGPLCDAVLRLDCSSSGQETLEYLERANLFIVPLDNERRWYRYHHLFAELLLQRLHQSIGSSSEEERKAVAGLHVRASAWYEDNGLEVEAFRHAVAANDIDRAARLMEGEGLPLHFRGVLTPVLNWLGSLPASVLDERPSLGVMHASVLLMAGQLASVEQKLQAAEAVLERADADDKTHDLIGHIASIRATVAVSQHRVETIIAQSQRALEYLHPANLPVRTATTWTLGYAYQLQGNRTAAIQAYTEVITISEAIGHVLMVILATTGLGGLQEADNQLESAAQTYRSVLQLAGEPPLPAACEAHLGLARIYYEWNDINAAEQHGRMSVQLARQLEHTDRFIACEVFLARLKLAQGDVSGAAAIIAKADRFARHHNFVHRLPDIASVHVLTSLRQGNFAEAARLAQTHELPLSEARVCLAQGDSAAALSKLGALREQAENKGWVDVRLKATIVQAIALHAHGDMIEAVRLLGDALAMAEPNGFIRLFVDEGTPMARLLSETAAQGSMSGYIGKLLAAFAVEEMKNDDKSLPRRTLNARPLIEPLSDRELEVLQLIALGLSNREISERLCLALSSVKGHNQNIFGKLQVQRRTEAVARARQLGLL</sequence>
<dbReference type="InterPro" id="IPR059106">
    <property type="entry name" value="WHD_MalT"/>
</dbReference>